<name>A0ACB9VKN5_9CETA</name>
<keyword evidence="2" id="KW-1185">Reference proteome</keyword>
<sequence>MWQEAMRRRRYLRDRAEAAAGGRDGLQRSRDWLYESYYRMSQQHPLIVFLLLIVMGACLALLAVFFALRLEVEDHVAFLITVPTALTIFFAIFILVCIESVFKKLLRLFSLVFSSLVCVLKTCVGPVEALIGDTQRRNHGMDVLSIPHTQLETDCYGSRGSSTEKAPSSTSSSLPSEEEKQATGESWIVSTDRDLRRNPNPVL</sequence>
<evidence type="ECO:0000313" key="2">
    <source>
        <dbReference type="Proteomes" id="UP001057279"/>
    </source>
</evidence>
<dbReference type="Proteomes" id="UP001057279">
    <property type="component" value="Linkage Group LG01"/>
</dbReference>
<accession>A0ACB9VKN5</accession>
<organism evidence="1 2">
    <name type="scientific">Ovis ammon polii x Ovis aries</name>
    <dbReference type="NCBI Taxonomy" id="2918886"/>
    <lineage>
        <taxon>Eukaryota</taxon>
        <taxon>Metazoa</taxon>
        <taxon>Chordata</taxon>
        <taxon>Craniata</taxon>
        <taxon>Vertebrata</taxon>
        <taxon>Euteleostomi</taxon>
        <taxon>Mammalia</taxon>
        <taxon>Eutheria</taxon>
        <taxon>Laurasiatheria</taxon>
        <taxon>Artiodactyla</taxon>
        <taxon>Ruminantia</taxon>
        <taxon>Pecora</taxon>
        <taxon>Bovidae</taxon>
        <taxon>Caprinae</taxon>
        <taxon>Ovis</taxon>
    </lineage>
</organism>
<dbReference type="EMBL" id="CM043026">
    <property type="protein sequence ID" value="KAI4590566.1"/>
    <property type="molecule type" value="Genomic_DNA"/>
</dbReference>
<reference evidence="1" key="1">
    <citation type="submission" date="2022-03" db="EMBL/GenBank/DDBJ databases">
        <title>Genomic analyses of argali, domestic sheep and their hybrids provide insights into chromosomal evolution, heterosis and genetic basis of agronomic traits.</title>
        <authorList>
            <person name="Li M."/>
        </authorList>
    </citation>
    <scope>NUCLEOTIDE SEQUENCE</scope>
    <source>
        <strain evidence="1">F1 hybrid</strain>
    </source>
</reference>
<comment type="caution">
    <text evidence="1">The sequence shown here is derived from an EMBL/GenBank/DDBJ whole genome shotgun (WGS) entry which is preliminary data.</text>
</comment>
<protein>
    <submittedName>
        <fullName evidence="1">Uncharacterized protein</fullName>
    </submittedName>
</protein>
<proteinExistence type="predicted"/>
<gene>
    <name evidence="1" type="ORF">MJG53_001615</name>
</gene>
<evidence type="ECO:0000313" key="1">
    <source>
        <dbReference type="EMBL" id="KAI4590566.1"/>
    </source>
</evidence>